<keyword evidence="3" id="KW-1185">Reference proteome</keyword>
<dbReference type="VEuPathDB" id="VectorBase:GMOY008155"/>
<name>A0A1B0G4A8_GLOMM</name>
<dbReference type="InterPro" id="IPR023247">
    <property type="entry name" value="IC97/Dnai7-like"/>
</dbReference>
<evidence type="ECO:0000313" key="2">
    <source>
        <dbReference type="EnsemblMetazoa" id="GMOY008155-PA"/>
    </source>
</evidence>
<dbReference type="InterPro" id="IPR022110">
    <property type="entry name" value="CASC1_C"/>
</dbReference>
<organism evidence="2 3">
    <name type="scientific">Glossina morsitans morsitans</name>
    <name type="common">Savannah tsetse fly</name>
    <dbReference type="NCBI Taxonomy" id="37546"/>
    <lineage>
        <taxon>Eukaryota</taxon>
        <taxon>Metazoa</taxon>
        <taxon>Ecdysozoa</taxon>
        <taxon>Arthropoda</taxon>
        <taxon>Hexapoda</taxon>
        <taxon>Insecta</taxon>
        <taxon>Pterygota</taxon>
        <taxon>Neoptera</taxon>
        <taxon>Endopterygota</taxon>
        <taxon>Diptera</taxon>
        <taxon>Brachycera</taxon>
        <taxon>Muscomorpha</taxon>
        <taxon>Hippoboscoidea</taxon>
        <taxon>Glossinidae</taxon>
        <taxon>Glossina</taxon>
    </lineage>
</organism>
<evidence type="ECO:0000259" key="1">
    <source>
        <dbReference type="Pfam" id="PF12366"/>
    </source>
</evidence>
<proteinExistence type="predicted"/>
<dbReference type="Pfam" id="PF12366">
    <property type="entry name" value="Casc1_C"/>
    <property type="match status" value="1"/>
</dbReference>
<dbReference type="AlphaFoldDB" id="A0A1B0G4A8"/>
<sequence>MIFTLENEYMKCVLNVNEDIEEPISDFNQFKKMLRDNNFNIFAEPDASFYIENSQYSVKHLPTEMHSYGVRMALHCTAFKFDRSKWNRLAPRRDIVLQFNQYEEFSTNNFRVLIKPDGVTFVEIFEECSNALYKVKLNYKPTWRNLYSDLHQAVCSVHSSAFDLRCKSSKLSCIVKSLLSEVRPLSFSWSYLRLRSFIY</sequence>
<feature type="domain" description="CASC1 C-terminal" evidence="1">
    <location>
        <begin position="19"/>
        <end position="142"/>
    </location>
</feature>
<dbReference type="EMBL" id="CCAG010020236">
    <property type="status" value="NOT_ANNOTATED_CDS"/>
    <property type="molecule type" value="Genomic_DNA"/>
</dbReference>
<dbReference type="GO" id="GO:0048487">
    <property type="term" value="F:beta-tubulin binding"/>
    <property type="evidence" value="ECO:0007669"/>
    <property type="project" value="TreeGrafter"/>
</dbReference>
<dbReference type="PANTHER" id="PTHR20929">
    <property type="entry name" value="LUNG ADENOMA SUSCEPTIBILITY 1-RELATED"/>
    <property type="match status" value="1"/>
</dbReference>
<dbReference type="PANTHER" id="PTHR20929:SF11">
    <property type="entry name" value="DYNEIN AXONEMAL INTERMEDIATE CHAIN 7"/>
    <property type="match status" value="1"/>
</dbReference>
<dbReference type="STRING" id="37546.A0A1B0G4A8"/>
<reference evidence="2" key="1">
    <citation type="submission" date="2020-05" db="UniProtKB">
        <authorList>
            <consortium name="EnsemblMetazoa"/>
        </authorList>
    </citation>
    <scope>IDENTIFICATION</scope>
    <source>
        <strain evidence="2">Yale</strain>
    </source>
</reference>
<dbReference type="EnsemblMetazoa" id="GMOY008155-RA">
    <property type="protein sequence ID" value="GMOY008155-PA"/>
    <property type="gene ID" value="GMOY008155"/>
</dbReference>
<dbReference type="GO" id="GO:0008017">
    <property type="term" value="F:microtubule binding"/>
    <property type="evidence" value="ECO:0007669"/>
    <property type="project" value="TreeGrafter"/>
</dbReference>
<dbReference type="Proteomes" id="UP000092444">
    <property type="component" value="Unassembled WGS sequence"/>
</dbReference>
<accession>A0A1B0G4A8</accession>
<protein>
    <recommendedName>
        <fullName evidence="1">CASC1 C-terminal domain-containing protein</fullName>
    </recommendedName>
</protein>
<evidence type="ECO:0000313" key="3">
    <source>
        <dbReference type="Proteomes" id="UP000092444"/>
    </source>
</evidence>